<evidence type="ECO:0000256" key="7">
    <source>
        <dbReference type="SAM" id="MobiDB-lite"/>
    </source>
</evidence>
<evidence type="ECO:0000256" key="4">
    <source>
        <dbReference type="ARBA" id="ARBA00022857"/>
    </source>
</evidence>
<dbReference type="InterPro" id="IPR036291">
    <property type="entry name" value="NAD(P)-bd_dom_sf"/>
</dbReference>
<evidence type="ECO:0000256" key="5">
    <source>
        <dbReference type="ARBA" id="ARBA00022884"/>
    </source>
</evidence>
<feature type="compositionally biased region" description="Low complexity" evidence="7">
    <location>
        <begin position="48"/>
        <end position="57"/>
    </location>
</feature>
<keyword evidence="5" id="KW-0694">RNA-binding</keyword>
<evidence type="ECO:0000256" key="6">
    <source>
        <dbReference type="ARBA" id="ARBA00022990"/>
    </source>
</evidence>
<reference evidence="10" key="2">
    <citation type="submission" date="2012-06" db="EMBL/GenBank/DDBJ databases">
        <title>Biosynthetic Pathway for Highly Structural Diversity of a Common Dilactone Core in Antimycin Production.</title>
        <authorList>
            <person name="Yan Y."/>
            <person name="Zhang L."/>
            <person name="Ito T."/>
            <person name="Qu X."/>
            <person name="Asakawa Y."/>
            <person name="Awakawa T."/>
            <person name="Abe I."/>
            <person name="Liu W."/>
        </authorList>
    </citation>
    <scope>NUCLEOTIDE SEQUENCE</scope>
    <source>
        <strain evidence="10">NBRC 12747</strain>
    </source>
</reference>
<evidence type="ECO:0000313" key="9">
    <source>
        <dbReference type="EMBL" id="AGG37766.1"/>
    </source>
</evidence>
<reference evidence="9" key="1">
    <citation type="journal article" date="2012" name="Org. Lett.">
        <title>Biosynthetic pathway for high structural diversity of a common dilactone core in antimycin production.</title>
        <authorList>
            <person name="Yan Y."/>
            <person name="Zhang L."/>
            <person name="Ito T."/>
            <person name="Qu X."/>
            <person name="Asakawa Y."/>
            <person name="Awakawa T."/>
            <person name="Abe I."/>
            <person name="Liu W."/>
        </authorList>
    </citation>
    <scope>NUCLEOTIDE SEQUENCE</scope>
    <source>
        <strain evidence="9">NBRC 12747</strain>
    </source>
</reference>
<dbReference type="GO" id="GO:0008270">
    <property type="term" value="F:zinc ion binding"/>
    <property type="evidence" value="ECO:0007669"/>
    <property type="project" value="InterPro"/>
</dbReference>
<evidence type="ECO:0000313" key="10">
    <source>
        <dbReference type="EMBL" id="BAM21049.1"/>
    </source>
</evidence>
<sequence length="462" mass="50693">MARFRRHTGRLDGRPAGVRSPCLSRPPGAGRRLPALHQHDRAHRRSPSRTVRSPPVTQDLYELGDAPPLGQVPKRMYASLIRPERYGMPIDAFRTEVVDVPEVGRGQVLIKVMAAGVNYNNVWAALGDPVDVVATRQRRGATEDFHIGGSDASGIVWAVGEDVRHVSLGDEVVILANQWDESAEDIRLGADPSTSSSQSVYGYEENYGSFAQFTVVDEYMCHPKPKRLSWAEAACYMATAATAYRQLFGWDPHTVRPGDPVLIWGGAGGLGCMAIQLVRRAGGIPVAVVSSDERGEYCVELGAKGYINRRDFDHWGRLPDTSDDAAMEVWLKGARAFGRRFWEVLGERRAPRIVLEHSGADTIPTSMYLCDNAGMVVICGGTTGYNGDVDLRFLWMRQKRLQGSHVSNAREAREVTELIGQGLVDPCLSLTLGFEEIGKAHQLIHDNEHPAGNMAVLVNATA</sequence>
<keyword evidence="6" id="KW-0007">Acetylation</keyword>
<comment type="subunit">
    <text evidence="2">Homotetramer.</text>
</comment>
<dbReference type="InterPro" id="IPR051603">
    <property type="entry name" value="Zinc-ADH_QOR/CCCR"/>
</dbReference>
<dbReference type="InterPro" id="IPR020843">
    <property type="entry name" value="ER"/>
</dbReference>
<dbReference type="EMBL" id="AB727666">
    <property type="protein sequence ID" value="BAM21049.1"/>
    <property type="molecule type" value="Genomic_DNA"/>
</dbReference>
<proteinExistence type="predicted"/>
<feature type="region of interest" description="Disordered" evidence="7">
    <location>
        <begin position="1"/>
        <end position="67"/>
    </location>
</feature>
<dbReference type="EMBL" id="JX137118">
    <property type="protein sequence ID" value="AGG37766.1"/>
    <property type="molecule type" value="Genomic_DNA"/>
</dbReference>
<accession>I4DT09</accession>
<dbReference type="GO" id="GO:0043880">
    <property type="term" value="F:crotonyl-CoA reductase activity"/>
    <property type="evidence" value="ECO:0007669"/>
    <property type="project" value="InterPro"/>
</dbReference>
<dbReference type="PANTHER" id="PTHR44154">
    <property type="entry name" value="QUINONE OXIDOREDUCTASE"/>
    <property type="match status" value="1"/>
</dbReference>
<dbReference type="PANTHER" id="PTHR44154:SF1">
    <property type="entry name" value="QUINONE OXIDOREDUCTASE"/>
    <property type="match status" value="1"/>
</dbReference>
<dbReference type="InterPro" id="IPR011032">
    <property type="entry name" value="GroES-like_sf"/>
</dbReference>
<name>I4DT09_9ACTN</name>
<dbReference type="SUPFAM" id="SSF51735">
    <property type="entry name" value="NAD(P)-binding Rossmann-fold domains"/>
    <property type="match status" value="1"/>
</dbReference>
<dbReference type="Gene3D" id="3.40.50.720">
    <property type="entry name" value="NAD(P)-binding Rossmann-like Domain"/>
    <property type="match status" value="1"/>
</dbReference>
<dbReference type="InterPro" id="IPR010085">
    <property type="entry name" value="Crot_CoA_red"/>
</dbReference>
<organism evidence="10">
    <name type="scientific">Streptomyces blastmyceticus</name>
    <dbReference type="NCBI Taxonomy" id="68180"/>
    <lineage>
        <taxon>Bacteria</taxon>
        <taxon>Bacillati</taxon>
        <taxon>Actinomycetota</taxon>
        <taxon>Actinomycetes</taxon>
        <taxon>Kitasatosporales</taxon>
        <taxon>Streptomycetaceae</taxon>
        <taxon>Streptomyces</taxon>
    </lineage>
</organism>
<dbReference type="Pfam" id="PF08240">
    <property type="entry name" value="ADH_N"/>
    <property type="match status" value="1"/>
</dbReference>
<dbReference type="Pfam" id="PF00107">
    <property type="entry name" value="ADH_zinc_N"/>
    <property type="match status" value="1"/>
</dbReference>
<dbReference type="GO" id="GO:0003723">
    <property type="term" value="F:RNA binding"/>
    <property type="evidence" value="ECO:0007669"/>
    <property type="project" value="UniProtKB-KW"/>
</dbReference>
<dbReference type="NCBIfam" id="TIGR01751">
    <property type="entry name" value="crot-CoA-red"/>
    <property type="match status" value="1"/>
</dbReference>
<dbReference type="GO" id="GO:0005737">
    <property type="term" value="C:cytoplasm"/>
    <property type="evidence" value="ECO:0007669"/>
    <property type="project" value="UniProtKB-SubCell"/>
</dbReference>
<evidence type="ECO:0000256" key="1">
    <source>
        <dbReference type="ARBA" id="ARBA00004496"/>
    </source>
</evidence>
<dbReference type="InterPro" id="IPR002364">
    <property type="entry name" value="Quin_OxRdtase/zeta-crystal_CS"/>
</dbReference>
<evidence type="ECO:0000256" key="3">
    <source>
        <dbReference type="ARBA" id="ARBA00022490"/>
    </source>
</evidence>
<comment type="subcellular location">
    <subcellularLocation>
        <location evidence="1">Cytoplasm</location>
    </subcellularLocation>
</comment>
<gene>
    <name evidence="10" type="primary">Ant2E</name>
    <name evidence="9" type="synonym">antE</name>
</gene>
<dbReference type="InterPro" id="IPR013154">
    <property type="entry name" value="ADH-like_N"/>
</dbReference>
<protein>
    <submittedName>
        <fullName evidence="9">AntE</fullName>
    </submittedName>
    <submittedName>
        <fullName evidence="10">Crotonyl-CoA reductase</fullName>
    </submittedName>
</protein>
<keyword evidence="3" id="KW-0963">Cytoplasm</keyword>
<dbReference type="Gene3D" id="3.90.180.10">
    <property type="entry name" value="Medium-chain alcohol dehydrogenases, catalytic domain"/>
    <property type="match status" value="1"/>
</dbReference>
<dbReference type="AlphaFoldDB" id="I4DT09"/>
<feature type="domain" description="Enoyl reductase (ER)" evidence="8">
    <location>
        <begin position="87"/>
        <end position="456"/>
    </location>
</feature>
<dbReference type="InterPro" id="IPR013149">
    <property type="entry name" value="ADH-like_C"/>
</dbReference>
<dbReference type="SUPFAM" id="SSF50129">
    <property type="entry name" value="GroES-like"/>
    <property type="match status" value="1"/>
</dbReference>
<dbReference type="CDD" id="cd08246">
    <property type="entry name" value="crotonyl_coA_red"/>
    <property type="match status" value="1"/>
</dbReference>
<evidence type="ECO:0000259" key="8">
    <source>
        <dbReference type="SMART" id="SM00829"/>
    </source>
</evidence>
<dbReference type="PROSITE" id="PS01162">
    <property type="entry name" value="QOR_ZETA_CRYSTAL"/>
    <property type="match status" value="1"/>
</dbReference>
<keyword evidence="4" id="KW-0521">NADP</keyword>
<evidence type="ECO:0000256" key="2">
    <source>
        <dbReference type="ARBA" id="ARBA00011881"/>
    </source>
</evidence>
<dbReference type="SMART" id="SM00829">
    <property type="entry name" value="PKS_ER"/>
    <property type="match status" value="1"/>
</dbReference>